<feature type="transmembrane region" description="Helical" evidence="8">
    <location>
        <begin position="50"/>
        <end position="73"/>
    </location>
</feature>
<evidence type="ECO:0000313" key="10">
    <source>
        <dbReference type="EMBL" id="JAA93656.1"/>
    </source>
</evidence>
<dbReference type="FunFam" id="1.20.1250.20:FF:000249">
    <property type="entry name" value="facilitated trehalose transporter Tret1"/>
    <property type="match status" value="1"/>
</dbReference>
<dbReference type="EMBL" id="GALA01001196">
    <property type="protein sequence ID" value="JAA93656.1"/>
    <property type="molecule type" value="mRNA"/>
</dbReference>
<sequence>MTGMETSALVDKGPIPKIVTTNEKGAVTLPNLEAGGQPNKSERGKALRQVIAAFIANIGTINTGLIFGFSAVVIPQLHAPDSLIPVDESQASWVASLSAIGTPIGCLLSGYMMDNFGRKKALLLTEIPMIIGWIVIACATNVEMIYAGRVLTGFGSGMVGAPARVYTSEVTQPHLRGMLCALASTGISLGVLLQYTLGAVTTWKILSAISACVPVLAFTCMLFMPESPNYLVSKNKPDQALKSLAKLRGSSYNLEREVNQLQSFAQKSNQKKKMSPKETIQALLHPSCLKPFGILTLYFMMYQFSGVNTITFYAVEIFQDSGTTMDKYTCTIMLGVVRLVFTIIAAILLRRCGRRPLTFISGIGCGFTMIGLGTYLYFKKTWETADPPIEPVATWFPVACIFIFTITCTLGFLVVPWVMIGELYPMKVRGIVGGLTTCMAHTFVFIVVKTYPFLAHLLQRHGAFILYGCISFLGTVFFYLCLPETKGKTLQEIEDYFSGRIKSLKKSKQLEAEGQLNNNSKPQLLTVEKNKLLP</sequence>
<dbReference type="SUPFAM" id="SSF103473">
    <property type="entry name" value="MFS general substrate transporter"/>
    <property type="match status" value="1"/>
</dbReference>
<dbReference type="GO" id="GO:0005886">
    <property type="term" value="C:plasma membrane"/>
    <property type="evidence" value="ECO:0007669"/>
    <property type="project" value="UniProtKB-SubCell"/>
</dbReference>
<evidence type="ECO:0000256" key="1">
    <source>
        <dbReference type="ARBA" id="ARBA00004651"/>
    </source>
</evidence>
<keyword evidence="10" id="KW-0762">Sugar transport</keyword>
<evidence type="ECO:0000256" key="3">
    <source>
        <dbReference type="ARBA" id="ARBA00022692"/>
    </source>
</evidence>
<feature type="transmembrane region" description="Helical" evidence="8">
    <location>
        <begin position="394"/>
        <end position="419"/>
    </location>
</feature>
<dbReference type="PANTHER" id="PTHR48021">
    <property type="match status" value="1"/>
</dbReference>
<name>T1DI16_9DIPT</name>
<feature type="transmembrane region" description="Helical" evidence="8">
    <location>
        <begin position="93"/>
        <end position="111"/>
    </location>
</feature>
<dbReference type="InterPro" id="IPR050549">
    <property type="entry name" value="MFS_Trehalose_Transporter"/>
</dbReference>
<evidence type="ECO:0000256" key="5">
    <source>
        <dbReference type="ARBA" id="ARBA00023136"/>
    </source>
</evidence>
<feature type="transmembrane region" description="Helical" evidence="8">
    <location>
        <begin position="148"/>
        <end position="166"/>
    </location>
</feature>
<dbReference type="InterPro" id="IPR005828">
    <property type="entry name" value="MFS_sugar_transport-like"/>
</dbReference>
<feature type="transmembrane region" description="Helical" evidence="8">
    <location>
        <begin position="331"/>
        <end position="349"/>
    </location>
</feature>
<keyword evidence="3 8" id="KW-0812">Transmembrane</keyword>
<evidence type="ECO:0000256" key="2">
    <source>
        <dbReference type="ARBA" id="ARBA00022475"/>
    </source>
</evidence>
<feature type="transmembrane region" description="Helical" evidence="8">
    <location>
        <begin position="178"/>
        <end position="197"/>
    </location>
</feature>
<proteinExistence type="evidence at transcript level"/>
<dbReference type="CDD" id="cd17358">
    <property type="entry name" value="MFS_GLUT6_8_Class3_like"/>
    <property type="match status" value="1"/>
</dbReference>
<dbReference type="PROSITE" id="PS50850">
    <property type="entry name" value="MFS"/>
    <property type="match status" value="1"/>
</dbReference>
<organism evidence="10">
    <name type="scientific">Psorophora albipes</name>
    <dbReference type="NCBI Taxonomy" id="869069"/>
    <lineage>
        <taxon>Eukaryota</taxon>
        <taxon>Metazoa</taxon>
        <taxon>Ecdysozoa</taxon>
        <taxon>Arthropoda</taxon>
        <taxon>Hexapoda</taxon>
        <taxon>Insecta</taxon>
        <taxon>Pterygota</taxon>
        <taxon>Neoptera</taxon>
        <taxon>Endopterygota</taxon>
        <taxon>Diptera</taxon>
        <taxon>Nematocera</taxon>
        <taxon>Culicoidea</taxon>
        <taxon>Culicidae</taxon>
        <taxon>Culicinae</taxon>
        <taxon>Aedini</taxon>
        <taxon>Psorophora</taxon>
    </lineage>
</organism>
<dbReference type="GO" id="GO:0051119">
    <property type="term" value="F:sugar transmembrane transporter activity"/>
    <property type="evidence" value="ECO:0007669"/>
    <property type="project" value="InterPro"/>
</dbReference>
<dbReference type="InterPro" id="IPR044775">
    <property type="entry name" value="MFS_ERD6/Tret1-like"/>
</dbReference>
<dbReference type="PANTHER" id="PTHR48021:SF7">
    <property type="entry name" value="RH09188P"/>
    <property type="match status" value="1"/>
</dbReference>
<evidence type="ECO:0000256" key="8">
    <source>
        <dbReference type="SAM" id="Phobius"/>
    </source>
</evidence>
<dbReference type="PROSITE" id="PS00216">
    <property type="entry name" value="SUGAR_TRANSPORT_1"/>
    <property type="match status" value="1"/>
</dbReference>
<feature type="transmembrane region" description="Helical" evidence="8">
    <location>
        <begin position="463"/>
        <end position="482"/>
    </location>
</feature>
<dbReference type="InterPro" id="IPR036259">
    <property type="entry name" value="MFS_trans_sf"/>
</dbReference>
<feature type="domain" description="Major facilitator superfamily (MFS) profile" evidence="9">
    <location>
        <begin position="52"/>
        <end position="486"/>
    </location>
</feature>
<keyword evidence="6" id="KW-0325">Glycoprotein</keyword>
<dbReference type="InterPro" id="IPR005829">
    <property type="entry name" value="Sugar_transporter_CS"/>
</dbReference>
<dbReference type="PRINTS" id="PR00171">
    <property type="entry name" value="SUGRTRNSPORT"/>
</dbReference>
<protein>
    <submittedName>
        <fullName evidence="10">Putative sugar transporter</fullName>
    </submittedName>
</protein>
<dbReference type="PROSITE" id="PS00217">
    <property type="entry name" value="SUGAR_TRANSPORT_2"/>
    <property type="match status" value="1"/>
</dbReference>
<evidence type="ECO:0000256" key="4">
    <source>
        <dbReference type="ARBA" id="ARBA00022989"/>
    </source>
</evidence>
<dbReference type="AlphaFoldDB" id="T1DI16"/>
<feature type="transmembrane region" description="Helical" evidence="8">
    <location>
        <begin position="123"/>
        <end position="142"/>
    </location>
</feature>
<dbReference type="Gene3D" id="1.20.1250.20">
    <property type="entry name" value="MFS general substrate transporter like domains"/>
    <property type="match status" value="1"/>
</dbReference>
<feature type="transmembrane region" description="Helical" evidence="8">
    <location>
        <begin position="203"/>
        <end position="224"/>
    </location>
</feature>
<feature type="transmembrane region" description="Helical" evidence="8">
    <location>
        <begin position="356"/>
        <end position="378"/>
    </location>
</feature>
<keyword evidence="4 8" id="KW-1133">Transmembrane helix</keyword>
<accession>T1DI16</accession>
<reference evidence="10" key="1">
    <citation type="journal article" date="2013" name="BMC Genomics">
        <title>A deep insight into the sialotranscriptome of the mosquito, Psorophora albipes.</title>
        <authorList>
            <person name="Chagas A.C."/>
            <person name="Calvo E."/>
            <person name="Rios-Velasquez C.M."/>
            <person name="Pessoa F.A."/>
            <person name="Medeiros J.F."/>
            <person name="Ribeiro J.M."/>
        </authorList>
    </citation>
    <scope>NUCLEOTIDE SEQUENCE</scope>
</reference>
<keyword evidence="5 8" id="KW-0472">Membrane</keyword>
<comment type="similarity">
    <text evidence="7">Belongs to the major facilitator superfamily. Sugar transporter (TC 2.A.1.1) family.</text>
</comment>
<evidence type="ECO:0000259" key="9">
    <source>
        <dbReference type="PROSITE" id="PS50850"/>
    </source>
</evidence>
<evidence type="ECO:0000256" key="6">
    <source>
        <dbReference type="ARBA" id="ARBA00023180"/>
    </source>
</evidence>
<keyword evidence="7" id="KW-0813">Transport</keyword>
<dbReference type="InterPro" id="IPR020846">
    <property type="entry name" value="MFS_dom"/>
</dbReference>
<keyword evidence="2" id="KW-1003">Cell membrane</keyword>
<feature type="transmembrane region" description="Helical" evidence="8">
    <location>
        <begin position="431"/>
        <end position="451"/>
    </location>
</feature>
<dbReference type="NCBIfam" id="TIGR00879">
    <property type="entry name" value="SP"/>
    <property type="match status" value="1"/>
</dbReference>
<evidence type="ECO:0000256" key="7">
    <source>
        <dbReference type="RuleBase" id="RU003346"/>
    </source>
</evidence>
<dbReference type="Pfam" id="PF00083">
    <property type="entry name" value="Sugar_tr"/>
    <property type="match status" value="1"/>
</dbReference>
<dbReference type="InterPro" id="IPR003663">
    <property type="entry name" value="Sugar/inositol_transpt"/>
</dbReference>
<comment type="subcellular location">
    <subcellularLocation>
        <location evidence="1">Cell membrane</location>
        <topology evidence="1">Multi-pass membrane protein</topology>
    </subcellularLocation>
</comment>